<organism evidence="17 18">
    <name type="scientific">Dyella kyungheensis</name>
    <dbReference type="NCBI Taxonomy" id="1242174"/>
    <lineage>
        <taxon>Bacteria</taxon>
        <taxon>Pseudomonadati</taxon>
        <taxon>Pseudomonadota</taxon>
        <taxon>Gammaproteobacteria</taxon>
        <taxon>Lysobacterales</taxon>
        <taxon>Rhodanobacteraceae</taxon>
        <taxon>Dyella</taxon>
    </lineage>
</organism>
<dbReference type="SUPFAM" id="SSF54523">
    <property type="entry name" value="Pili subunits"/>
    <property type="match status" value="1"/>
</dbReference>
<feature type="domain" description="Trimeric autotransporter adhesin YadA-like head" evidence="14">
    <location>
        <begin position="2144"/>
        <end position="2168"/>
    </location>
</feature>
<feature type="domain" description="Trimeric autotransporter adhesin YadA-like head" evidence="14">
    <location>
        <begin position="2251"/>
        <end position="2276"/>
    </location>
</feature>
<accession>A0ABS2JSH4</accession>
<evidence type="ECO:0000256" key="4">
    <source>
        <dbReference type="ARBA" id="ARBA00022448"/>
    </source>
</evidence>
<feature type="domain" description="Trimeric autotransporter adhesin YadA-like stalk" evidence="15">
    <location>
        <begin position="1244"/>
        <end position="1279"/>
    </location>
</feature>
<feature type="domain" description="Trimeric autotransporter adhesin YadA-like stalk" evidence="15">
    <location>
        <begin position="1143"/>
        <end position="1185"/>
    </location>
</feature>
<dbReference type="RefSeq" id="WP_204636427.1">
    <property type="nucleotide sequence ID" value="NZ_JADIKC010000005.1"/>
</dbReference>
<feature type="domain" description="Trimeric autotransporter adhesin YadA-like stalk" evidence="15">
    <location>
        <begin position="149"/>
        <end position="192"/>
    </location>
</feature>
<evidence type="ECO:0000256" key="2">
    <source>
        <dbReference type="ARBA" id="ARBA00004442"/>
    </source>
</evidence>
<proteinExistence type="inferred from homology"/>
<keyword evidence="9 12" id="KW-0472">Membrane</keyword>
<feature type="domain" description="Trimeric autotransporter adhesin YadA-like stalk" evidence="15">
    <location>
        <begin position="2174"/>
        <end position="2218"/>
    </location>
</feature>
<evidence type="ECO:0000256" key="3">
    <source>
        <dbReference type="ARBA" id="ARBA00005848"/>
    </source>
</evidence>
<evidence type="ECO:0000259" key="16">
    <source>
        <dbReference type="Pfam" id="PF13018"/>
    </source>
</evidence>
<dbReference type="Pfam" id="PF05662">
    <property type="entry name" value="YadA_stalk"/>
    <property type="match status" value="21"/>
</dbReference>
<evidence type="ECO:0000256" key="7">
    <source>
        <dbReference type="ARBA" id="ARBA00022729"/>
    </source>
</evidence>
<feature type="domain" description="Trimeric autotransporter adhesin YadA-like stalk" evidence="15">
    <location>
        <begin position="1655"/>
        <end position="1698"/>
    </location>
</feature>
<feature type="domain" description="ESPR" evidence="16">
    <location>
        <begin position="1"/>
        <end position="41"/>
    </location>
</feature>
<evidence type="ECO:0000259" key="13">
    <source>
        <dbReference type="Pfam" id="PF03895"/>
    </source>
</evidence>
<feature type="domain" description="Trimeric autotransporter adhesin YadA-like stalk" evidence="15">
    <location>
        <begin position="966"/>
        <end position="1009"/>
    </location>
</feature>
<evidence type="ECO:0000256" key="12">
    <source>
        <dbReference type="SAM" id="Phobius"/>
    </source>
</evidence>
<dbReference type="Gene3D" id="1.20.5.2280">
    <property type="match status" value="1"/>
</dbReference>
<name>A0ABS2JSH4_9GAMM</name>
<feature type="domain" description="Trimeric autotransporter adhesin YadA-like stalk" evidence="15">
    <location>
        <begin position="1395"/>
        <end position="1431"/>
    </location>
</feature>
<evidence type="ECO:0000313" key="17">
    <source>
        <dbReference type="EMBL" id="MBM7121982.1"/>
    </source>
</evidence>
<feature type="domain" description="Trimeric autotransporter adhesin YadA-like stalk" evidence="15">
    <location>
        <begin position="785"/>
        <end position="827"/>
    </location>
</feature>
<feature type="domain" description="Trimeric autotransporter adhesin YadA-like stalk" evidence="15">
    <location>
        <begin position="1751"/>
        <end position="1790"/>
    </location>
</feature>
<keyword evidence="18" id="KW-1185">Reference proteome</keyword>
<feature type="domain" description="Trimeric autotransporter adhesin YadA-like stalk" evidence="15">
    <location>
        <begin position="1060"/>
        <end position="1096"/>
    </location>
</feature>
<feature type="domain" description="Trimeric autotransporter adhesin YadA-like head" evidence="14">
    <location>
        <begin position="501"/>
        <end position="526"/>
    </location>
</feature>
<feature type="domain" description="Trimeric autotransporter adhesin YadA-like head" evidence="14">
    <location>
        <begin position="2279"/>
        <end position="2303"/>
    </location>
</feature>
<comment type="similarity">
    <text evidence="3">Belongs to the autotransporter-2 (AT-2) (TC 1.B.40) family.</text>
</comment>
<feature type="transmembrane region" description="Helical" evidence="12">
    <location>
        <begin position="36"/>
        <end position="57"/>
    </location>
</feature>
<dbReference type="EMBL" id="JADIKC010000005">
    <property type="protein sequence ID" value="MBM7121982.1"/>
    <property type="molecule type" value="Genomic_DNA"/>
</dbReference>
<dbReference type="Gene3D" id="6.10.250.2040">
    <property type="match status" value="1"/>
</dbReference>
<comment type="subcellular location">
    <subcellularLocation>
        <location evidence="2">Cell outer membrane</location>
    </subcellularLocation>
    <subcellularLocation>
        <location evidence="1">Cell surface</location>
    </subcellularLocation>
</comment>
<evidence type="ECO:0000259" key="15">
    <source>
        <dbReference type="Pfam" id="PF05662"/>
    </source>
</evidence>
<comment type="caution">
    <text evidence="17">The sequence shown here is derived from an EMBL/GenBank/DDBJ whole genome shotgun (WGS) entry which is preliminary data.</text>
</comment>
<dbReference type="InterPro" id="IPR011049">
    <property type="entry name" value="Serralysin-like_metalloprot_C"/>
</dbReference>
<dbReference type="InterPro" id="IPR005594">
    <property type="entry name" value="YadA_C"/>
</dbReference>
<dbReference type="Gene3D" id="2.150.10.10">
    <property type="entry name" value="Serralysin-like metalloprotease, C-terminal"/>
    <property type="match status" value="5"/>
</dbReference>
<evidence type="ECO:0000259" key="14">
    <source>
        <dbReference type="Pfam" id="PF05658"/>
    </source>
</evidence>
<keyword evidence="8" id="KW-0653">Protein transport</keyword>
<feature type="domain" description="Trimeric autotransporter adhesin YadA-like head" evidence="14">
    <location>
        <begin position="464"/>
        <end position="485"/>
    </location>
</feature>
<evidence type="ECO:0000256" key="1">
    <source>
        <dbReference type="ARBA" id="ARBA00004241"/>
    </source>
</evidence>
<dbReference type="SUPFAM" id="SSF101967">
    <property type="entry name" value="Adhesin YadA, collagen-binding domain"/>
    <property type="match status" value="9"/>
</dbReference>
<dbReference type="Proteomes" id="UP001430065">
    <property type="component" value="Unassembled WGS sequence"/>
</dbReference>
<feature type="domain" description="Trimeric autotransporter adhesin YadA-like head" evidence="14">
    <location>
        <begin position="2116"/>
        <end position="2142"/>
    </location>
</feature>
<sequence length="2481" mass="242507">MNTIYRIVWNAVTCRWVVASELAKGHKKQGTKLRQLAAISGVVGIFAASPMAMAGPVNGFSAGILSPGSASCLSTAAAGVTTAGGTCDTSGGSTQAGIVSYTSTGAWGAYLTVTDPNTVRLGAGGSDKLQILGSGIKALSTMDMGNNNITNLANGGISSGSSDAVNGTQIFNVSQSVANALGGGSVVNANGTVSAPSYALTNANSIGGTAGAATTVASGFSKVDTALGTLNTAVTTAQTTANTANTTANKGWNLSADAGATSQNIAPGGTANFAAGTNATVTRSGNTITMGVVNNPTFSGMVNANGGLTVGIGKTVSMGGNTVTNVANGVNNNDAVSVAQLAPIVTALGNGAAIDGTTGVVTGPSYALTNANSIDGTVGAATDVGTGFAKVDAALGKVGTQATNTNRYFKSNGLNNGTDDAAASGTSSVAIGPNSKAMLVADIAIGAGAVANSVGGGSNPLNAAMAMGYNAQATTATSMALGVGAVATSTGGTALGRYAQATGTSGIAVGSRSLAQANNSVALGKGTLADRANTVSVGAASSFTDVSGTVQAAGTRQIVNMGAGTQSNDAVNVSQLTPVVTALGGGAAIDATTGAVTGPSYALTNANGIAGTTGAATDVGTGFAKVDAALGTLNTSVTQNTTNIAGNTTSINNLQNTVNNISSGTVGLVQQAAAGADLTVGKATDGVAVDFADKNGNTRTLKNVTAGVAATDAVNMSQLNATNANVAGNTTAITNLGTRVTTNEGSISTINTTIAGMNGQLADAVKYDSATHDQVTLGNAGTPVQVTNVKNGALTAASTDAVNGSQLYATNQQVAQNTTDIAGNTTAIAGNTTSISNITNQINNGTVGLVQQAAAGADLTVGKGTDGVAVNFADKNGNTRTLKNVTAGVANTDAVNMSQLNATNANVAGNTTAITDLGTRVTTNEGSITTINTTIAGMNGQLADAVKYDSAAHDTVTLGNAGTPVRVTNVKTGALSAASTDAVNGSQLYATNANVTQNTTDIAGNTTSITSLQNTVNNISGGTVGLVQQAAAGADLTVGKGTDGVAVDFADKTGNTRTLKNVTAGVANTDAVNMSQLNTTNANVAGNTTAITNLGTRVTTNEGSISTINTTIAGMNGQLADAVKYDSAAHDTVTLGNAGTPVQVTNVKNGALTAASTDAVNGSQLYATNQQVAQNTTDIAGNTTAIAGNTTSITSLQNTVNNISGGTVGLVQQAAAGADLTVGKDTDGTAVNFADKNGNTRTLKNVTAGVAATDAVNMSQLNTTNANVTRVEGKADQQGTTTASAFGGGASYNSTTGAIVAPSYTLHKADGTTTTANDVGTALTNVDGRVAQNTTDISGNTTSITSLQNTVNNISGGTVGLVQQAAAGADLTVGNATDGVAVDFADKTGNTRTLKNVTAGVANTDAVNMSQLNATNANVAGNTTAITDLGTRVTTNEGSITTINTTIAGMNGQLADAVKYDSAAHDTVTLGNAGTPVQVTNVKNGALTAASSDAVNGSQLYATNANVTQNTTDIAGNTTSITSLQNTVNNISGGTVGLVQQTAAGADLTVGKATDGVAVDFADKTGNTRTLKNVTAGVANTDAVNMSQLNATNANVAGNTTAITNLGTRVTTNEGSISTINTTIAGMNGQLADAVKYDSATHDQVTLGNAGTPVQVTNVKNGALTAASTDAVNGSQLYATNANVTQNTTDIAGNTTSITSLQNTVNNISGGTVGLVQQAVAGADLTVGKDTDGAAVNFADKNGNTRTLKSVSAGALTSASTDAVNGSQLYATNQQVTQNTSDIAGNTTAITNLGSRVTTNEGNINTINTTIAGMNGQLADAVKYDSATHDKVTLGTAGTPVQVTNVKNGGLSAASTDAVNGSQLYATNQQVGQNTTDIAGNTTAINTINTQINSGTIGLVQQASAGANLTVGKGTDGAAVDFQGTAGARKLLNVADGTVAAGSKDAVNGGQLHGVSQSMADAIGGGSTVNADGSISAPSYSVHNANGSTTTVNNVGSAITNLDGRVSQNTTDISTINTTITGMNGQLADAVKYDSAAHDKVTLGNAGTPVQVSNVKDGALSATSSDAVNGSQLYATNQQVAQNTGDIANINSTINTMNTGGLKYVQVNSTAAGASAAGSESVAVGGNTQASAARSVAIGNGAQASQANSVALGAGSVADRANSVSVGSVGQERQITNVAAGNLSATSTDAVNGSQLNATNQAVSNLDGRVTNVENTVNNMAGAVSNVTNITNGQAGMFQVSKDSNGTQPAASGSKSTAGGTSAVASGNNSTALGNAATASGDNSVALGANSVADRSNSVSVGSAGHERQVTNVAAGTANTDAVNVGQLKAAGVMNGDGTTNTAVTYDTNADGSTSVTLNGGGNATVIHNVGPGTAPSDAATVGQVQQAANWSKSYTDQQVNNMGRQVSGGVAAAMAMTSIPQAVAAGQNSVGAGVGTFRGQSSIAVGMSALSASGKFAVKFSASATTQGDAGVGVGASYIW</sequence>
<feature type="domain" description="Trimeric autotransporter adhesin YadA-like stalk" evidence="15">
    <location>
        <begin position="1478"/>
        <end position="1521"/>
    </location>
</feature>
<evidence type="ECO:0000256" key="10">
    <source>
        <dbReference type="ARBA" id="ARBA00023237"/>
    </source>
</evidence>
<evidence type="ECO:0000256" key="6">
    <source>
        <dbReference type="ARBA" id="ARBA00022692"/>
    </source>
</evidence>
<feature type="domain" description="Trimeric autotransporter adhesin YadA-like stalk" evidence="15">
    <location>
        <begin position="883"/>
        <end position="919"/>
    </location>
</feature>
<dbReference type="InterPro" id="IPR024973">
    <property type="entry name" value="ESPR"/>
</dbReference>
<evidence type="ECO:0000256" key="5">
    <source>
        <dbReference type="ARBA" id="ARBA00022452"/>
    </source>
</evidence>
<feature type="domain" description="Trimeric autotransporter adhesin YadA-like stalk" evidence="15">
    <location>
        <begin position="2367"/>
        <end position="2403"/>
    </location>
</feature>
<dbReference type="InterPro" id="IPR008640">
    <property type="entry name" value="Adhesin_Head_dom"/>
</dbReference>
<dbReference type="Pfam" id="PF05658">
    <property type="entry name" value="YadA_head"/>
    <property type="match status" value="7"/>
</dbReference>
<feature type="region of interest" description="Disordered" evidence="11">
    <location>
        <begin position="2238"/>
        <end position="2265"/>
    </location>
</feature>
<feature type="domain" description="Trimeric autotransporter adhesin YadA-like stalk" evidence="15">
    <location>
        <begin position="702"/>
        <end position="738"/>
    </location>
</feature>
<keyword evidence="5" id="KW-1134">Transmembrane beta strand</keyword>
<feature type="domain" description="Trimeric autotransporter adhesin YadA-like C-terminal membrane anchor" evidence="13">
    <location>
        <begin position="2421"/>
        <end position="2481"/>
    </location>
</feature>
<reference evidence="17 18" key="1">
    <citation type="submission" date="2020-10" db="EMBL/GenBank/DDBJ databases">
        <title>Phylogeny of dyella-like bacteria.</title>
        <authorList>
            <person name="Fu J."/>
        </authorList>
    </citation>
    <scope>NUCLEOTIDE SEQUENCE [LARGE SCALE GENOMIC DNA]</scope>
    <source>
        <strain evidence="17 18">THG-B117</strain>
    </source>
</reference>
<dbReference type="Gene3D" id="1.20.5.170">
    <property type="match status" value="12"/>
</dbReference>
<feature type="domain" description="Trimeric autotransporter adhesin YadA-like stalk" evidence="15">
    <location>
        <begin position="1932"/>
        <end position="1973"/>
    </location>
</feature>
<feature type="compositionally biased region" description="Low complexity" evidence="11">
    <location>
        <begin position="2250"/>
        <end position="2265"/>
    </location>
</feature>
<feature type="domain" description="Trimeric autotransporter adhesin YadA-like stalk" evidence="15">
    <location>
        <begin position="1572"/>
        <end position="1608"/>
    </location>
</feature>
<dbReference type="Pfam" id="PF13018">
    <property type="entry name" value="ESPR"/>
    <property type="match status" value="1"/>
</dbReference>
<evidence type="ECO:0000256" key="8">
    <source>
        <dbReference type="ARBA" id="ARBA00022927"/>
    </source>
</evidence>
<evidence type="ECO:0000313" key="18">
    <source>
        <dbReference type="Proteomes" id="UP001430065"/>
    </source>
</evidence>
<feature type="domain" description="Trimeric autotransporter adhesin YadA-like stalk" evidence="15">
    <location>
        <begin position="2051"/>
        <end position="2095"/>
    </location>
</feature>
<keyword evidence="12" id="KW-1133">Transmembrane helix</keyword>
<gene>
    <name evidence="17" type="ORF">ISP20_12530</name>
</gene>
<dbReference type="Pfam" id="PF03895">
    <property type="entry name" value="YadA_anchor"/>
    <property type="match status" value="1"/>
</dbReference>
<dbReference type="Gene3D" id="2.60.40.4050">
    <property type="match status" value="2"/>
</dbReference>
<keyword evidence="7" id="KW-0732">Signal</keyword>
<keyword evidence="4" id="KW-0813">Transport</keyword>
<feature type="domain" description="Trimeric autotransporter adhesin YadA-like stalk" evidence="15">
    <location>
        <begin position="2309"/>
        <end position="2344"/>
    </location>
</feature>
<feature type="domain" description="Trimeric autotransporter adhesin YadA-like stalk" evidence="15">
    <location>
        <begin position="1842"/>
        <end position="1886"/>
    </location>
</feature>
<feature type="domain" description="Trimeric autotransporter adhesin YadA-like stalk" evidence="15">
    <location>
        <begin position="323"/>
        <end position="351"/>
    </location>
</feature>
<evidence type="ECO:0000256" key="9">
    <source>
        <dbReference type="ARBA" id="ARBA00023136"/>
    </source>
</evidence>
<dbReference type="InterPro" id="IPR008635">
    <property type="entry name" value="Coiled_stalk_dom"/>
</dbReference>
<keyword evidence="6 12" id="KW-0812">Transmembrane</keyword>
<protein>
    <submittedName>
        <fullName evidence="17">YadA-like family protein</fullName>
    </submittedName>
</protein>
<feature type="domain" description="Trimeric autotransporter adhesin YadA-like stalk" evidence="15">
    <location>
        <begin position="557"/>
        <end position="587"/>
    </location>
</feature>
<keyword evidence="10" id="KW-0998">Cell outer membrane</keyword>
<dbReference type="InterPro" id="IPR045584">
    <property type="entry name" value="Pilin-like"/>
</dbReference>
<feature type="domain" description="Trimeric autotransporter adhesin YadA-like head" evidence="14">
    <location>
        <begin position="423"/>
        <end position="449"/>
    </location>
</feature>
<evidence type="ECO:0000256" key="11">
    <source>
        <dbReference type="SAM" id="MobiDB-lite"/>
    </source>
</evidence>